<feature type="non-terminal residue" evidence="1">
    <location>
        <position position="1"/>
    </location>
</feature>
<reference evidence="1 2" key="1">
    <citation type="journal article" date="2014" name="Nat. Genet.">
        <title>Genome and transcriptome of the porcine whipworm Trichuris suis.</title>
        <authorList>
            <person name="Jex A.R."/>
            <person name="Nejsum P."/>
            <person name="Schwarz E.M."/>
            <person name="Hu L."/>
            <person name="Young N.D."/>
            <person name="Hall R.S."/>
            <person name="Korhonen P.K."/>
            <person name="Liao S."/>
            <person name="Thamsborg S."/>
            <person name="Xia J."/>
            <person name="Xu P."/>
            <person name="Wang S."/>
            <person name="Scheerlinck J.P."/>
            <person name="Hofmann A."/>
            <person name="Sternberg P.W."/>
            <person name="Wang J."/>
            <person name="Gasser R.B."/>
        </authorList>
    </citation>
    <scope>NUCLEOTIDE SEQUENCE [LARGE SCALE GENOMIC DNA]</scope>
    <source>
        <strain evidence="1">DCEP-RM93M</strain>
    </source>
</reference>
<evidence type="ECO:0000313" key="2">
    <source>
        <dbReference type="Proteomes" id="UP000030764"/>
    </source>
</evidence>
<dbReference type="Proteomes" id="UP000030764">
    <property type="component" value="Unassembled WGS sequence"/>
</dbReference>
<name>A0A085LST1_9BILA</name>
<accession>A0A085LST1</accession>
<protein>
    <submittedName>
        <fullName evidence="1">Uncharacterized protein</fullName>
    </submittedName>
</protein>
<organism evidence="1 2">
    <name type="scientific">Trichuris suis</name>
    <name type="common">pig whipworm</name>
    <dbReference type="NCBI Taxonomy" id="68888"/>
    <lineage>
        <taxon>Eukaryota</taxon>
        <taxon>Metazoa</taxon>
        <taxon>Ecdysozoa</taxon>
        <taxon>Nematoda</taxon>
        <taxon>Enoplea</taxon>
        <taxon>Dorylaimia</taxon>
        <taxon>Trichinellida</taxon>
        <taxon>Trichuridae</taxon>
        <taxon>Trichuris</taxon>
    </lineage>
</organism>
<proteinExistence type="predicted"/>
<feature type="non-terminal residue" evidence="1">
    <location>
        <position position="101"/>
    </location>
</feature>
<gene>
    <name evidence="1" type="ORF">M513_11109</name>
</gene>
<evidence type="ECO:0000313" key="1">
    <source>
        <dbReference type="EMBL" id="KFD48027.1"/>
    </source>
</evidence>
<keyword evidence="2" id="KW-1185">Reference proteome</keyword>
<dbReference type="EMBL" id="KL363306">
    <property type="protein sequence ID" value="KFD48027.1"/>
    <property type="molecule type" value="Genomic_DNA"/>
</dbReference>
<sequence length="101" mass="11256">WSVMEWRRSTDRVYKGKDLPPILSWSQRACSKLARKDRRGVVRGDNLSTVSPRELCPGVTPAAVTVRQRLLPPVLSPSQSARAKSANQNWGALTTLSLRNT</sequence>
<dbReference type="AlphaFoldDB" id="A0A085LST1"/>